<feature type="compositionally biased region" description="Basic residues" evidence="2">
    <location>
        <begin position="3650"/>
        <end position="3660"/>
    </location>
</feature>
<reference evidence="3 4" key="1">
    <citation type="submission" date="2024-06" db="EMBL/GenBank/DDBJ databases">
        <title>Complete genome of Phlyctema vagabunda strain 19-DSS-EL-015.</title>
        <authorList>
            <person name="Fiorenzani C."/>
        </authorList>
    </citation>
    <scope>NUCLEOTIDE SEQUENCE [LARGE SCALE GENOMIC DNA]</scope>
    <source>
        <strain evidence="3 4">19-DSS-EL-015</strain>
    </source>
</reference>
<feature type="compositionally biased region" description="Basic and acidic residues" evidence="2">
    <location>
        <begin position="1620"/>
        <end position="1630"/>
    </location>
</feature>
<evidence type="ECO:0000313" key="4">
    <source>
        <dbReference type="Proteomes" id="UP001629113"/>
    </source>
</evidence>
<feature type="compositionally biased region" description="Polar residues" evidence="2">
    <location>
        <begin position="3369"/>
        <end position="3379"/>
    </location>
</feature>
<feature type="region of interest" description="Disordered" evidence="2">
    <location>
        <begin position="617"/>
        <end position="659"/>
    </location>
</feature>
<feature type="compositionally biased region" description="Acidic residues" evidence="2">
    <location>
        <begin position="3189"/>
        <end position="3206"/>
    </location>
</feature>
<feature type="compositionally biased region" description="Polar residues" evidence="2">
    <location>
        <begin position="2482"/>
        <end position="2494"/>
    </location>
</feature>
<evidence type="ECO:0000256" key="2">
    <source>
        <dbReference type="SAM" id="MobiDB-lite"/>
    </source>
</evidence>
<feature type="region of interest" description="Disordered" evidence="2">
    <location>
        <begin position="2097"/>
        <end position="2127"/>
    </location>
</feature>
<feature type="compositionally biased region" description="Polar residues" evidence="2">
    <location>
        <begin position="3771"/>
        <end position="3789"/>
    </location>
</feature>
<dbReference type="PANTHER" id="PTHR40641">
    <property type="entry name" value="INVOLUCRIN REPEAT PROTEIN (AFU_ORTHOLOGUE AFUA_2G08060)"/>
    <property type="match status" value="1"/>
</dbReference>
<feature type="compositionally biased region" description="Acidic residues" evidence="2">
    <location>
        <begin position="182"/>
        <end position="198"/>
    </location>
</feature>
<feature type="compositionally biased region" description="Basic residues" evidence="2">
    <location>
        <begin position="5083"/>
        <end position="5094"/>
    </location>
</feature>
<feature type="compositionally biased region" description="Low complexity" evidence="2">
    <location>
        <begin position="826"/>
        <end position="840"/>
    </location>
</feature>
<feature type="region of interest" description="Disordered" evidence="2">
    <location>
        <begin position="1531"/>
        <end position="1761"/>
    </location>
</feature>
<feature type="compositionally biased region" description="Polar residues" evidence="2">
    <location>
        <begin position="4046"/>
        <end position="4061"/>
    </location>
</feature>
<proteinExistence type="predicted"/>
<feature type="compositionally biased region" description="Basic residues" evidence="2">
    <location>
        <begin position="3996"/>
        <end position="4006"/>
    </location>
</feature>
<feature type="compositionally biased region" description="Basic and acidic residues" evidence="2">
    <location>
        <begin position="886"/>
        <end position="903"/>
    </location>
</feature>
<feature type="compositionally biased region" description="Polar residues" evidence="2">
    <location>
        <begin position="742"/>
        <end position="753"/>
    </location>
</feature>
<feature type="compositionally biased region" description="Polar residues" evidence="2">
    <location>
        <begin position="2613"/>
        <end position="2633"/>
    </location>
</feature>
<feature type="compositionally biased region" description="Basic residues" evidence="2">
    <location>
        <begin position="4642"/>
        <end position="4652"/>
    </location>
</feature>
<keyword evidence="1" id="KW-0175">Coiled coil</keyword>
<dbReference type="InterPro" id="IPR053268">
    <property type="entry name" value="Woronin_anchor"/>
</dbReference>
<feature type="compositionally biased region" description="Basic and acidic residues" evidence="2">
    <location>
        <begin position="1344"/>
        <end position="1353"/>
    </location>
</feature>
<feature type="compositionally biased region" description="Low complexity" evidence="2">
    <location>
        <begin position="5071"/>
        <end position="5082"/>
    </location>
</feature>
<name>A0ABR4P7R6_9HELO</name>
<evidence type="ECO:0008006" key="5">
    <source>
        <dbReference type="Google" id="ProtNLM"/>
    </source>
</evidence>
<feature type="compositionally biased region" description="Polar residues" evidence="2">
    <location>
        <begin position="3843"/>
        <end position="3857"/>
    </location>
</feature>
<feature type="compositionally biased region" description="Basic and acidic residues" evidence="2">
    <location>
        <begin position="5393"/>
        <end position="5440"/>
    </location>
</feature>
<feature type="compositionally biased region" description="Polar residues" evidence="2">
    <location>
        <begin position="4262"/>
        <end position="4274"/>
    </location>
</feature>
<feature type="compositionally biased region" description="Basic and acidic residues" evidence="2">
    <location>
        <begin position="782"/>
        <end position="801"/>
    </location>
</feature>
<feature type="compositionally biased region" description="Polar residues" evidence="2">
    <location>
        <begin position="2503"/>
        <end position="2512"/>
    </location>
</feature>
<feature type="region of interest" description="Disordered" evidence="2">
    <location>
        <begin position="257"/>
        <end position="341"/>
    </location>
</feature>
<feature type="region of interest" description="Disordered" evidence="2">
    <location>
        <begin position="213"/>
        <end position="243"/>
    </location>
</feature>
<feature type="compositionally biased region" description="Low complexity" evidence="2">
    <location>
        <begin position="2916"/>
        <end position="2931"/>
    </location>
</feature>
<feature type="compositionally biased region" description="Polar residues" evidence="2">
    <location>
        <begin position="2352"/>
        <end position="2369"/>
    </location>
</feature>
<feature type="compositionally biased region" description="Basic residues" evidence="2">
    <location>
        <begin position="2523"/>
        <end position="2532"/>
    </location>
</feature>
<protein>
    <recommendedName>
        <fullName evidence="5">Involucrin repeat protein</fullName>
    </recommendedName>
</protein>
<feature type="compositionally biased region" description="Low complexity" evidence="2">
    <location>
        <begin position="3145"/>
        <end position="3154"/>
    </location>
</feature>
<feature type="compositionally biased region" description="Polar residues" evidence="2">
    <location>
        <begin position="4734"/>
        <end position="4751"/>
    </location>
</feature>
<feature type="compositionally biased region" description="Basic and acidic residues" evidence="2">
    <location>
        <begin position="90"/>
        <end position="112"/>
    </location>
</feature>
<feature type="compositionally biased region" description="Pro residues" evidence="2">
    <location>
        <begin position="1590"/>
        <end position="1600"/>
    </location>
</feature>
<feature type="region of interest" description="Disordered" evidence="2">
    <location>
        <begin position="6033"/>
        <end position="6062"/>
    </location>
</feature>
<feature type="compositionally biased region" description="Basic and acidic residues" evidence="2">
    <location>
        <begin position="5016"/>
        <end position="5038"/>
    </location>
</feature>
<feature type="compositionally biased region" description="Low complexity" evidence="2">
    <location>
        <begin position="1430"/>
        <end position="1440"/>
    </location>
</feature>
<feature type="region of interest" description="Disordered" evidence="2">
    <location>
        <begin position="1000"/>
        <end position="1517"/>
    </location>
</feature>
<feature type="compositionally biased region" description="Polar residues" evidence="2">
    <location>
        <begin position="4809"/>
        <end position="4824"/>
    </location>
</feature>
<feature type="region of interest" description="Disordered" evidence="2">
    <location>
        <begin position="141"/>
        <end position="200"/>
    </location>
</feature>
<accession>A0ABR4P7R6</accession>
<feature type="compositionally biased region" description="Polar residues" evidence="2">
    <location>
        <begin position="3263"/>
        <end position="3280"/>
    </location>
</feature>
<feature type="compositionally biased region" description="Polar residues" evidence="2">
    <location>
        <begin position="1239"/>
        <end position="1249"/>
    </location>
</feature>
<feature type="compositionally biased region" description="Basic residues" evidence="2">
    <location>
        <begin position="4969"/>
        <end position="4980"/>
    </location>
</feature>
<feature type="compositionally biased region" description="Basic and acidic residues" evidence="2">
    <location>
        <begin position="755"/>
        <end position="764"/>
    </location>
</feature>
<feature type="region of interest" description="Disordered" evidence="2">
    <location>
        <begin position="346"/>
        <end position="365"/>
    </location>
</feature>
<feature type="compositionally biased region" description="Basic and acidic residues" evidence="2">
    <location>
        <begin position="1831"/>
        <end position="1843"/>
    </location>
</feature>
<feature type="compositionally biased region" description="Basic residues" evidence="2">
    <location>
        <begin position="79"/>
        <end position="89"/>
    </location>
</feature>
<feature type="compositionally biased region" description="Basic and acidic residues" evidence="2">
    <location>
        <begin position="1489"/>
        <end position="1509"/>
    </location>
</feature>
<keyword evidence="4" id="KW-1185">Reference proteome</keyword>
<feature type="compositionally biased region" description="Basic and acidic residues" evidence="2">
    <location>
        <begin position="1067"/>
        <end position="1078"/>
    </location>
</feature>
<feature type="region of interest" description="Disordered" evidence="2">
    <location>
        <begin position="4441"/>
        <end position="5043"/>
    </location>
</feature>
<feature type="compositionally biased region" description="Low complexity" evidence="2">
    <location>
        <begin position="5447"/>
        <end position="5466"/>
    </location>
</feature>
<feature type="compositionally biased region" description="Basic residues" evidence="2">
    <location>
        <begin position="1310"/>
        <end position="1320"/>
    </location>
</feature>
<feature type="compositionally biased region" description="Basic and acidic residues" evidence="2">
    <location>
        <begin position="454"/>
        <end position="487"/>
    </location>
</feature>
<feature type="compositionally biased region" description="Basic and acidic residues" evidence="2">
    <location>
        <begin position="4667"/>
        <end position="4681"/>
    </location>
</feature>
<feature type="compositionally biased region" description="Polar residues" evidence="2">
    <location>
        <begin position="1914"/>
        <end position="1926"/>
    </location>
</feature>
<feature type="compositionally biased region" description="Polar residues" evidence="2">
    <location>
        <begin position="1730"/>
        <end position="1740"/>
    </location>
</feature>
<feature type="compositionally biased region" description="Basic and acidic residues" evidence="2">
    <location>
        <begin position="1128"/>
        <end position="1142"/>
    </location>
</feature>
<feature type="compositionally biased region" description="Basic and acidic residues" evidence="2">
    <location>
        <begin position="4834"/>
        <end position="4848"/>
    </location>
</feature>
<feature type="compositionally biased region" description="Polar residues" evidence="2">
    <location>
        <begin position="5484"/>
        <end position="5493"/>
    </location>
</feature>
<feature type="compositionally biased region" description="Basic and acidic residues" evidence="2">
    <location>
        <begin position="4069"/>
        <end position="4079"/>
    </location>
</feature>
<feature type="compositionally biased region" description="Basic residues" evidence="2">
    <location>
        <begin position="4521"/>
        <end position="4530"/>
    </location>
</feature>
<feature type="compositionally biased region" description="Basic residues" evidence="2">
    <location>
        <begin position="4351"/>
        <end position="4361"/>
    </location>
</feature>
<feature type="compositionally biased region" description="Basic and acidic residues" evidence="2">
    <location>
        <begin position="1441"/>
        <end position="1458"/>
    </location>
</feature>
<feature type="compositionally biased region" description="Polar residues" evidence="2">
    <location>
        <begin position="6036"/>
        <end position="6049"/>
    </location>
</feature>
<feature type="compositionally biased region" description="Polar residues" evidence="2">
    <location>
        <begin position="3473"/>
        <end position="3483"/>
    </location>
</feature>
<feature type="region of interest" description="Disordered" evidence="2">
    <location>
        <begin position="923"/>
        <end position="987"/>
    </location>
</feature>
<feature type="compositionally biased region" description="Polar residues" evidence="2">
    <location>
        <begin position="1532"/>
        <end position="1541"/>
    </location>
</feature>
<feature type="region of interest" description="Disordered" evidence="2">
    <location>
        <begin position="381"/>
        <end position="599"/>
    </location>
</feature>
<feature type="compositionally biased region" description="Low complexity" evidence="2">
    <location>
        <begin position="1476"/>
        <end position="1488"/>
    </location>
</feature>
<feature type="compositionally biased region" description="Basic and acidic residues" evidence="2">
    <location>
        <begin position="933"/>
        <end position="946"/>
    </location>
</feature>
<feature type="compositionally biased region" description="Basic residues" evidence="2">
    <location>
        <begin position="4159"/>
        <end position="4169"/>
    </location>
</feature>
<feature type="compositionally biased region" description="Low complexity" evidence="2">
    <location>
        <begin position="55"/>
        <end position="72"/>
    </location>
</feature>
<feature type="compositionally biased region" description="Polar residues" evidence="2">
    <location>
        <begin position="5191"/>
        <end position="5201"/>
    </location>
</feature>
<feature type="compositionally biased region" description="Low complexity" evidence="2">
    <location>
        <begin position="676"/>
        <end position="687"/>
    </location>
</feature>
<feature type="region of interest" description="Disordered" evidence="2">
    <location>
        <begin position="2983"/>
        <end position="3131"/>
    </location>
</feature>
<feature type="compositionally biased region" description="Basic residues" evidence="2">
    <location>
        <begin position="4582"/>
        <end position="4592"/>
    </location>
</feature>
<feature type="compositionally biased region" description="Basic residues" evidence="2">
    <location>
        <begin position="4708"/>
        <end position="4718"/>
    </location>
</feature>
<feature type="compositionally biased region" description="Polar residues" evidence="2">
    <location>
        <begin position="4188"/>
        <end position="4206"/>
    </location>
</feature>
<feature type="compositionally biased region" description="Polar residues" evidence="2">
    <location>
        <begin position="4871"/>
        <end position="4881"/>
    </location>
</feature>
<feature type="compositionally biased region" description="Basic and acidic residues" evidence="2">
    <location>
        <begin position="688"/>
        <end position="704"/>
    </location>
</feature>
<feature type="compositionally biased region" description="Basic and acidic residues" evidence="2">
    <location>
        <begin position="5301"/>
        <end position="5315"/>
    </location>
</feature>
<feature type="region of interest" description="Disordered" evidence="2">
    <location>
        <begin position="42"/>
        <end position="114"/>
    </location>
</feature>
<feature type="compositionally biased region" description="Polar residues" evidence="2">
    <location>
        <begin position="4028"/>
        <end position="4038"/>
    </location>
</feature>
<feature type="compositionally biased region" description="Polar residues" evidence="2">
    <location>
        <begin position="2655"/>
        <end position="2670"/>
    </location>
</feature>
<sequence length="6062" mass="666314">MRSSRYDTASLSSSSSSSYIDISRTFPRNRFGGALKTFFTAPSERRRARRKKSARLLALSNSSSSSVNSDLAYGTGFLRKPKHHKVRSRNGKERESERDRESARGSDRERQGLGRRVATEAEILAVGAGLREIARKQNQLDLRTARDGKRPEGYSSRDPRQRGEYGTSRGLAPSKGSYGSDSFEEDGWESASDEESDYSVDSKLAYGSVVAGSSWGAAPERSRPQRSSSGIVDPRLFGPQNSLRGIVTEPVGYEQVEWDQHSDFGQPTTFGKSPRPESAASTSLPSLQHVYPIPTSDPDRFEASRGSVISANPEPYISSRHDPITIQQPQPITPVSQSVYEPGYAARSESGILKRNNSSSGRGKSLAEAALAGVAGAAIGAAFSSDKKSDVSKRRDDEDSTVSRRRESSKNESKEDRQREKKRDSPDRDRREKRREKDKDKDDDSRREKKREKRRDEPREETKEERRERRREERRSERGEDDRRSKSDIGTSVVSTRSVDPFQYQVDDDAFPTPTFDKPTESSSHRRIESVPTVVTVDREPDFTRKRSSSIKDRPSASRSESGRAYDRDERDQRYTQSDVHDGRRTYQDAENMYQETEHSTAPIAIGAIGAAVAAVTAEGFRESRSERRRGERRGDYDEPKTREQEFRNEPERDPVLEEADRTYREIVMARKIASSVIRSRSSSPERSVVHKYDRHHDDHEEQAVKIVTPPEMEHHKQKGPYDAPNADFKLDHILTPKDLESFSSPVRISSDPSYFDRDSRLPNERPLLNLVQPTPIPSPLPERKFEYTEKPHSSDSKQERQVSSSEVGQSTQPKAETYVSRSEVGQSSRYQGRGRSSNSEPDVIIGPRGTIIPSPTASAVSKGVTWGENETKHYEVESPSTSPVRSRDRSDGSRSATDDSRSKGWAAITAGIVGAGAGAAIANNSETSSKSKSKDTGIEPAKPYEYRGIIVEPESPPRSSERRSPPATGPKPISPQNAHVPGSFEDDIDFTATLAAGLQDSGFDPNIVINDPKYHRRTSPPGSNETGVYQAPFVETVSDLGTFKHDSPGPEGAPPIRGYIMGEIPETPKEEQTARVDFDDDFSQLSKKEQKKREKAVKRQSSDVPPGMEAPFTEVVKELEDYFDTPKLSKKEQKKRDKALQRQDSLPDETPPIVDERYPAEKAIVEEPESYFDEPKKSKKKSKKSGSATFDEETTPIVDDYQEPKSIVEEPESYFEPSKKSKKKSKKSAPGYDDETPDQWQDAQTTVSVPIDAYTDIQNGDSYATPPAVDEWDTPKKSKKKPKRDSDRYDSPSHSVAASEVGSESGKSSSRKSKDKSRKKGDSYDTEVDPSEVPLPMITPSEASRDDYDDSRKTRRSARDSGIFDSADRGDSRSVVSMGASRYEDEHRKHKKKHRSSRDDDDTKSIASAPAGDDWEDSKKTKKKDKRSSGSFFGLFGSKSEPEPKEPAPKDEADEPKRKKKSKRSSTLSLDDYNDNGSSVGKSNGNGYHDDFADDYKNGDEKRKKDSFLDNAGTLGAGVGLAGVAALMAAQHQQSKAANTNREEAEEQLSQGSDLPFRQERRSYDMVDPEISERHFRPSIDPQYGDLLPLPPSGPPSPDAEPIDELPGLPESRPTTPVSDRRTARDKSSTRRNLLDAPMKSPSQSAVPLKFIMGNRPPSSPVAARPNPFSSPQAASSAENLSSPRTRGRPTSWDSTKEYKPLYLVESNRRSSFVENPESAEILPALPASRTTSRSSSQLEDAEREAEDTGTHTTKTPLFIDTGIAQQSAVDFLNSEQSTPKADTFDRFDHTKIDNAEVTSADKSGDIAAGAIGGAALASAIGYLASSHSSDPKRSSEVEKSSSESVVLPEQHSAVDPLVEVKDLHSLQSSPPSNLGEDLKSDNDDVFHDTQEVPSLDVHALPQIQDRDGSDIFGTQQDVSAQIESKSVVPDNSLIDVPNEDVEISGFSKSKKDKKKDKKSRKSASEFSTQDGIALPDSNAPISDEAAIIDDLVISEGSKKSKKKNKSSWEPEPEPEIVPELSELVQETSSKEPDIFAAPEPKKGKKKKGKVSSDWEPQPEPEVVTETIGAAEQEPIQKPASQDFVSQEAEDYFAMPASKKSKKKKGKASVSLEPEAESVTPIETKPEIAPEVVPEILPVDRSIAQESEARELEDFTISGSKKGKKKKGKMLADWEPEPEPELEISSKIEEPQPIVDTPSQEIEEFSVSSSKKGKKKKGKAVLDMDASPIPTPEVEDTPVSTPTVEVEDFALPISKKSKKKKGKSTVDWDAIPEPELGIEKDMPVAAGSTDPDAAIDPSVPVTDLDVPEQVISSEIIPLSEEAASRTLAPVAPISDVPSADTPVPDALITDTPASDSSKVLRQETSFQDTVEHNMVDSESPLLPTSKKDKKKKKGKATIDWDAVPDPTSEPVAPPEAVLANVPLPETPNADIPGDLTDPVASMHDIAEQPPTDSGDIFPTSSKKDKKKKKSKSAIDWESVPEPTQESEGTQSTKDVTEPTVVETPSISTPSEEPTDFVVPGSKKGKKKKKGKAAVNWDIEPETESKPELEADVEGQSTSKYSDGDPVVHTPIEEPDVFSVPGSKKGKKKNKASINWDTVPESFSGPTAEDAFQSGTDPTIESLQPNTEHTTGSIAPVLEPTREAINASAEAQFPEATSESTNDATAQTIINPGIDTNVESTIDPSVDPSQENILAKPDDEILQSLTSGSKKSKKKKGKAAFDWETEPEQSRELVDESIPQTPVEQAEPDTLFTTSGSKKNKKSKSKSTTDWDDNAELNRELTADSTSQTPLEEKDEFSLPSSKKNKKKKGKSTPDWEAEPETILASVTEPVSAPENAMDAPTDSTPLETVDDFESPSTKKNKKKKGKSKFDLEAEIPPSEEFVSEPQPEPTEEFVTSGSKKSKKKKGKSTIDWDAVPEPVSESVPESLPVPIDEETKVPVDALADIPVEAPVEAPAETVVTSETLDALQNPIVEQEAKLETKEPDVFVTSGSKSKKKKGKPAINWDEVPEPQEEPVAESPVELSSQKEIIESDDFAMPTSKKDKKKKKDESAIDWDAVPEPTEENLAESQPIPEPEIINDAVEEAITETPAEDLDTFVQSVSKKDKKKKKGKPAIDWDAVPEPIEETTTEAEPIAEAEIVTEALAAEPELTEVPVENPDFAAPSKERDTLVQSGSKKDKKKKSKSTLDWDVEPEPVPEPIQEEVPDEFSLPSSKKDKKKKKGKQATSWDPEPASEQEPVPEPDTSADQVEPPPPESIASPISNQKKNVIQEQTRSISEEQASAADQHKDSPDTPVAAPSPHGEVDSENAILSQEPPAIEPVSQGIEATPELTPAEQVDYFTTSSTKKNKKKGKKTQDWTAEENEFLPISSESVPDSQETYEFAMPGSKKSKKNSKKSGSSTPEIIHEPHNDPGDLPTNQQGGLSMDIVRPDASEEFNIPVSKKDKKKSKKLQSWSLEDDVTKDFESTGETDTDSQNKQDSQLIDSPKTEEADNFSLPSSKKGKKKGKKTLSWTPEENENLSLSHDTSMSNEGKHIDEAVPPQDDVLPLNSDQIPLPIAADLTLVEAQSGTESLAPEGLASADSTGTPEEQLADDFQQSKDFSPKSKKSKKKSKSTAAAWEDDIESRDSAETNSEVPDVPDSVTEFEMPSKSKKSKKKSKSSHWEEEVPPTEQSSTDSAVDEFGSSEPSSDVATDEFGPAMNKKSKRKSKLSQVWVADDTPVEEVAFEEPNETVATIEEPAAEPGIFSPKGSKKSKKSKSNSAFTWDDETLPVNSSVEAVESGSTNIEQTESVEPDEFVMPGSKKNKKKSKKLQTPDAESEPSWDDIEAMTSATSPLGKANLDPSPQTEYPGDSSTPNSKKSKKSKKSQAREIVEDPIESPAEQIQEKPVEPTEPLAEELSLSSKPTPLGGPGAWPATPVTPIASTSELRDLPKTDYFTAAGSTEAVSGPDVVVATESPGGENETRKSNVDGFDVGYNEEQLRLAKQMQEEFGSGSKKSKKDKKKRQSSLPPTPEFDESRSRQPDAILDTTSRSRSLSNGPGPASTDPPSATASEVRQNLYTEEQLELARQLKAEQEIGGKKSKKDKKKRPGNSRTSTYNDDVLDSAAEDLRIEDPANTNIDTPNVEDESSRFNGLEAGYQEDQLSLARQLQAEFGSGSKKSKKDKKRHSASQTPTEELEPLNDYFPASKSSSNFGPIEDLSTSQHPSVPEQDAPDGLTAGYRAEQLELARQLKEEFGSSTKKSKKDKKRQVLRDTTQDDLSDNQTATPEISSIGTALEEQTLPSADPEEESISATKKSKKGKKRQGLLRTATEDEFSSDSAAKAVEDVDSLQASIDTEPVLPTEEFALPSKKSKKDKKRQGLSRSATEDTIMSDSIDQTPENVLPREDPVSIPAEEDFVMPTKKSKKDKKRESSLRATTADDGFLSDNQVIEPEIQEAIVTSAASIPLPQEEDFETSTKKSKKDKKRQSKVNALDEQSPPSNVAIESTSPVDNEASQEIHLQPLNEPAAVVAEDESIFSTKKSKKEKKRQSQSLAGVTSELPTVAAPETDEKGEPDVDPETSNTAIKALPVEDEDDSVFSTKKSKKDKKKKRNIDLQEETLEQPVTDTSLAGVEVTAEETAIPTESAQVMDELPAEFEFSGKKSKKDKKKRQSSAQTPTIDDATETVQRDLDQPDSSKDTLEPVVETGDASLQEASKPEIDDFELPTKKAKKDKKKRQNLQSPAWDGPVEQSHEFSQATEEVNPASETVPYTISPEDNQEPQFEVTSKKSKKDKKKRKSLPGTPANEEVAEIVSEPINTEPELLPADLISTTAPQAQHNDQPSLTTEPEVTVTEVERVGGKESLDEFAAKASKKDKKNRKESVNPEAIEVSSASVTTNPNPENFEETDPSMSNLSRSSSKKDKRKRQTTNDAQLTSTTTDPEQAHSSWADEVEEIGSKEVSQNANIPEGPLSVLDSKADIASADDFFRPTKKGKKGKKKNQSNTFDEPFPTAGVIAPPTETESAEGVEAALSFARDSAESRSDNVARRSTEPEDEHTNRSILAAAGAALTGTALLHAVSNKDGESSSGLNKASSTPATTPSKKPSKKDKRKKYVDRRPAQQDDIFDDPMLWEGVDPKAHEEVNASGDDDGFWSAPNHEPIEEETKASEEPVFSTGDPFITQERTPETMNLETARTQSPVLTSFDGDKTKSQTDSLPTQETPSNDKEPDDWSSKPPATLSQKDKKKKKKERMAGWDTTEDELQPAEQIKPAKQERSAPQTNPTDAPVISRELSIEDALPRSWSPALSPRGLRHSGSFGLPVLREDAEWDKSEDNSARQHLPSDANRDSGLVTDSPTPLQRGFLDDHEHIRDSGVHLRDLSPAENSRNQITADEAIARLSWPVVNEETETVDLDQPQRLRSDREAKTPTRAGDTHDRLDPVKKGERYGDVKSSRPLAEKIKLFESTGTSPSSREQPRSSSVQSQRSISNINRLRTPDPKIVRPDSVGSNRSNASATPPLRRSDRKSGDLRSLSQRSNVDLAKEAELAAITTTSISPSNVTPSTANPTANEGRVRAKDMADVYDGFGEGRIGSPRSPTRPHSMRRRQSMQVLELESRLEQLASENYMLAEAKAQAEQSLQTTQKAASTLADRDAEIDSLKQSLDWLHREVNRLTEVNEGLTSAQLTLDNQHNSRYGQLETQHAQTTRELEEVRIAHQSLSAGMGGIVENEVRNTMAEKDREIAQLRSELEAAKEKIRAMQREILLSKTADSEFLVTRDEDYFDTACQQLCQHVQQWVLRFSKFSDMRACRLTSEINNDKIIDRLDNAILDGSDVDNYLADRVKRRDVFMSMTMTMVWEFVFTRYLFGMDREQRQKLKSLEKLLMEVGPPAAVHQWRATTLTLLAKRKTFLDQRKQDTEAVVHEILNTLFEILPPPTQLEDQIGDQLRRVMKAAVDLSIEMRTQRAEYMMLPPLQPEYDANGDLASKVSFNAALMNERSGDTVSNEELEAQKAVVRVVLFPLVVKKGDDRGEGDEEIVVCPAQVLVAKPKKTVRVFSPGSIDNRSRASMQSTLPPAEYGEGMEGGI</sequence>
<feature type="compositionally biased region" description="Basic residues" evidence="2">
    <location>
        <begin position="4459"/>
        <end position="4469"/>
    </location>
</feature>
<feature type="compositionally biased region" description="Basic and acidic residues" evidence="2">
    <location>
        <begin position="4224"/>
        <end position="4236"/>
    </location>
</feature>
<feature type="compositionally biased region" description="Basic residues" evidence="2">
    <location>
        <begin position="4768"/>
        <end position="4779"/>
    </location>
</feature>
<feature type="region of interest" description="Disordered" evidence="2">
    <location>
        <begin position="1826"/>
        <end position="2085"/>
    </location>
</feature>
<feature type="compositionally biased region" description="Low complexity" evidence="2">
    <location>
        <begin position="1300"/>
        <end position="1309"/>
    </location>
</feature>
<gene>
    <name evidence="3" type="ORF">PVAG01_09562</name>
</gene>
<feature type="compositionally biased region" description="Basic residues" evidence="2">
    <location>
        <begin position="3604"/>
        <end position="3613"/>
    </location>
</feature>
<feature type="compositionally biased region" description="Acidic residues" evidence="2">
    <location>
        <begin position="3081"/>
        <end position="3095"/>
    </location>
</feature>
<feature type="coiled-coil region" evidence="1">
    <location>
        <begin position="5672"/>
        <end position="5746"/>
    </location>
</feature>
<feature type="compositionally biased region" description="Basic and acidic residues" evidence="2">
    <location>
        <begin position="620"/>
        <end position="659"/>
    </location>
</feature>
<comment type="caution">
    <text evidence="3">The sequence shown here is derived from an EMBL/GenBank/DDBJ whole genome shotgun (WGS) entry which is preliminary data.</text>
</comment>
<feature type="compositionally biased region" description="Polar residues" evidence="2">
    <location>
        <begin position="489"/>
        <end position="498"/>
    </location>
</feature>
<feature type="compositionally biased region" description="Basic and acidic residues" evidence="2">
    <location>
        <begin position="537"/>
        <end position="588"/>
    </location>
</feature>
<evidence type="ECO:0000313" key="3">
    <source>
        <dbReference type="EMBL" id="KAL3419340.1"/>
    </source>
</evidence>
<feature type="compositionally biased region" description="Acidic residues" evidence="2">
    <location>
        <begin position="3007"/>
        <end position="3016"/>
    </location>
</feature>
<feature type="compositionally biased region" description="Polar residues" evidence="2">
    <location>
        <begin position="5166"/>
        <end position="5180"/>
    </location>
</feature>
<feature type="compositionally biased region" description="Polar residues" evidence="2">
    <location>
        <begin position="1669"/>
        <end position="1686"/>
    </location>
</feature>
<dbReference type="Proteomes" id="UP001629113">
    <property type="component" value="Unassembled WGS sequence"/>
</dbReference>
<dbReference type="EMBL" id="JBFCZG010000008">
    <property type="protein sequence ID" value="KAL3419340.1"/>
    <property type="molecule type" value="Genomic_DNA"/>
</dbReference>
<feature type="region of interest" description="Disordered" evidence="2">
    <location>
        <begin position="5530"/>
        <end position="5583"/>
    </location>
</feature>
<feature type="compositionally biased region" description="Polar residues" evidence="2">
    <location>
        <begin position="4909"/>
        <end position="4926"/>
    </location>
</feature>
<feature type="region of interest" description="Disordered" evidence="2">
    <location>
        <begin position="5059"/>
        <end position="5345"/>
    </location>
</feature>
<feature type="compositionally biased region" description="Polar residues" evidence="2">
    <location>
        <begin position="2677"/>
        <end position="2692"/>
    </location>
</feature>
<feature type="region of interest" description="Disordered" evidence="2">
    <location>
        <begin position="3145"/>
        <end position="3551"/>
    </location>
</feature>
<feature type="region of interest" description="Disordered" evidence="2">
    <location>
        <begin position="676"/>
        <end position="905"/>
    </location>
</feature>
<feature type="compositionally biased region" description="Basic and acidic residues" evidence="2">
    <location>
        <begin position="729"/>
        <end position="741"/>
    </location>
</feature>
<feature type="compositionally biased region" description="Basic and acidic residues" evidence="2">
    <location>
        <begin position="385"/>
        <end position="447"/>
    </location>
</feature>
<feature type="region of interest" description="Disordered" evidence="2">
    <location>
        <begin position="3568"/>
        <end position="3929"/>
    </location>
</feature>
<feature type="region of interest" description="Disordered" evidence="2">
    <location>
        <begin position="2649"/>
        <end position="2935"/>
    </location>
</feature>
<organism evidence="3 4">
    <name type="scientific">Phlyctema vagabunda</name>
    <dbReference type="NCBI Taxonomy" id="108571"/>
    <lineage>
        <taxon>Eukaryota</taxon>
        <taxon>Fungi</taxon>
        <taxon>Dikarya</taxon>
        <taxon>Ascomycota</taxon>
        <taxon>Pezizomycotina</taxon>
        <taxon>Leotiomycetes</taxon>
        <taxon>Helotiales</taxon>
        <taxon>Dermateaceae</taxon>
        <taxon>Phlyctema</taxon>
    </lineage>
</organism>
<feature type="compositionally biased region" description="Basic and acidic residues" evidence="2">
    <location>
        <begin position="1558"/>
        <end position="1579"/>
    </location>
</feature>
<feature type="compositionally biased region" description="Basic and acidic residues" evidence="2">
    <location>
        <begin position="1878"/>
        <end position="1892"/>
    </location>
</feature>
<feature type="region of interest" description="Disordered" evidence="2">
    <location>
        <begin position="3941"/>
        <end position="4429"/>
    </location>
</feature>
<feature type="region of interest" description="Disordered" evidence="2">
    <location>
        <begin position="5385"/>
        <end position="5514"/>
    </location>
</feature>
<feature type="compositionally biased region" description="Polar residues" evidence="2">
    <location>
        <begin position="4478"/>
        <end position="4496"/>
    </location>
</feature>
<feature type="compositionally biased region" description="Acidic residues" evidence="2">
    <location>
        <begin position="3817"/>
        <end position="3827"/>
    </location>
</feature>
<feature type="region of interest" description="Disordered" evidence="2">
    <location>
        <begin position="2333"/>
        <end position="2636"/>
    </location>
</feature>
<feature type="compositionally biased region" description="Acidic residues" evidence="2">
    <location>
        <begin position="3719"/>
        <end position="3730"/>
    </location>
</feature>
<feature type="region of interest" description="Disordered" evidence="2">
    <location>
        <begin position="2151"/>
        <end position="2301"/>
    </location>
</feature>
<feature type="compositionally biased region" description="Low complexity" evidence="2">
    <location>
        <begin position="324"/>
        <end position="339"/>
    </location>
</feature>
<feature type="compositionally biased region" description="Basic and acidic residues" evidence="2">
    <location>
        <begin position="5202"/>
        <end position="5211"/>
    </location>
</feature>
<feature type="compositionally biased region" description="Polar residues" evidence="2">
    <location>
        <begin position="5530"/>
        <end position="5546"/>
    </location>
</feature>
<feature type="compositionally biased region" description="Polar residues" evidence="2">
    <location>
        <begin position="3510"/>
        <end position="3530"/>
    </location>
</feature>
<feature type="compositionally biased region" description="Basic and acidic residues" evidence="2">
    <location>
        <begin position="518"/>
        <end position="529"/>
    </location>
</feature>
<feature type="compositionally biased region" description="Polar residues" evidence="2">
    <location>
        <begin position="802"/>
        <end position="825"/>
    </location>
</feature>
<feature type="compositionally biased region" description="Basic residues" evidence="2">
    <location>
        <begin position="4080"/>
        <end position="4091"/>
    </location>
</feature>
<evidence type="ECO:0000256" key="1">
    <source>
        <dbReference type="SAM" id="Coils"/>
    </source>
</evidence>
<feature type="compositionally biased region" description="Basic residues" evidence="2">
    <location>
        <begin position="4296"/>
        <end position="4306"/>
    </location>
</feature>
<feature type="compositionally biased region" description="Basic and acidic residues" evidence="2">
    <location>
        <begin position="1155"/>
        <end position="1166"/>
    </location>
</feature>
<feature type="compositionally biased region" description="Basic and acidic residues" evidence="2">
    <location>
        <begin position="143"/>
        <end position="163"/>
    </location>
</feature>
<feature type="compositionally biased region" description="Basic and acidic residues" evidence="2">
    <location>
        <begin position="5138"/>
        <end position="5148"/>
    </location>
</feature>
<dbReference type="PANTHER" id="PTHR40641:SF2">
    <property type="entry name" value="INVOLUCRIN REPEAT PROTEIN"/>
    <property type="match status" value="1"/>
</dbReference>
<feature type="compositionally biased region" description="Polar residues" evidence="2">
    <location>
        <begin position="4362"/>
        <end position="4381"/>
    </location>
</feature>
<feature type="compositionally biased region" description="Basic residues" evidence="2">
    <location>
        <begin position="1950"/>
        <end position="1963"/>
    </location>
</feature>